<gene>
    <name evidence="3" type="primary">LOC100367475</name>
</gene>
<evidence type="ECO:0000259" key="1">
    <source>
        <dbReference type="PROSITE" id="PS50017"/>
    </source>
</evidence>
<dbReference type="PROSITE" id="PS50017">
    <property type="entry name" value="DEATH_DOMAIN"/>
    <property type="match status" value="1"/>
</dbReference>
<dbReference type="GeneID" id="100367475"/>
<evidence type="ECO:0000313" key="3">
    <source>
        <dbReference type="RefSeq" id="XP_006821127.1"/>
    </source>
</evidence>
<proteinExistence type="predicted"/>
<dbReference type="Gene3D" id="1.10.533.10">
    <property type="entry name" value="Death Domain, Fas"/>
    <property type="match status" value="1"/>
</dbReference>
<dbReference type="RefSeq" id="XP_006821127.1">
    <property type="nucleotide sequence ID" value="XM_006821064.1"/>
</dbReference>
<accession>A0ABM0MM86</accession>
<protein>
    <submittedName>
        <fullName evidence="3">Uncharacterized protein LOC100367475</fullName>
    </submittedName>
</protein>
<dbReference type="InterPro" id="IPR000488">
    <property type="entry name" value="Death_dom"/>
</dbReference>
<feature type="domain" description="Death" evidence="1">
    <location>
        <begin position="70"/>
        <end position="143"/>
    </location>
</feature>
<sequence length="187" mass="21519">MKTNGTKATFRCKISLFQLDSSVENIDFHISQDCKYDIPNVPVANKVMEASIPFTARLEISHYLDYEHPLGNDWRKFAEWNDLNMVEINKIESMRNHKSPTFEVFTIWEGRKFAVTVEDLISLYDFFLSIERNDVARVLKELTESKHGCIDKLKAKLPRSPADSGYGTPYPLTPTAKKVRTDSILNI</sequence>
<dbReference type="Pfam" id="PF00531">
    <property type="entry name" value="Death"/>
    <property type="match status" value="1"/>
</dbReference>
<evidence type="ECO:0000313" key="2">
    <source>
        <dbReference type="Proteomes" id="UP000694865"/>
    </source>
</evidence>
<dbReference type="SUPFAM" id="SSF47986">
    <property type="entry name" value="DEATH domain"/>
    <property type="match status" value="1"/>
</dbReference>
<keyword evidence="2" id="KW-1185">Reference proteome</keyword>
<reference evidence="3" key="1">
    <citation type="submission" date="2025-08" db="UniProtKB">
        <authorList>
            <consortium name="RefSeq"/>
        </authorList>
    </citation>
    <scope>IDENTIFICATION</scope>
    <source>
        <tissue evidence="3">Testes</tissue>
    </source>
</reference>
<name>A0ABM0MM86_SACKO</name>
<dbReference type="InterPro" id="IPR011029">
    <property type="entry name" value="DEATH-like_dom_sf"/>
</dbReference>
<dbReference type="Proteomes" id="UP000694865">
    <property type="component" value="Unplaced"/>
</dbReference>
<organism evidence="2 3">
    <name type="scientific">Saccoglossus kowalevskii</name>
    <name type="common">Acorn worm</name>
    <dbReference type="NCBI Taxonomy" id="10224"/>
    <lineage>
        <taxon>Eukaryota</taxon>
        <taxon>Metazoa</taxon>
        <taxon>Hemichordata</taxon>
        <taxon>Enteropneusta</taxon>
        <taxon>Harrimaniidae</taxon>
        <taxon>Saccoglossus</taxon>
    </lineage>
</organism>